<sequence>MNLLDQATDWRNHTNEERAEHCVAFLHTMGVFFDAPADYQRALNRIRARGDIQREERARQ</sequence>
<name>A0ABQ2JN76_9SPHN</name>
<evidence type="ECO:0000313" key="2">
    <source>
        <dbReference type="Proteomes" id="UP000605099"/>
    </source>
</evidence>
<gene>
    <name evidence="1" type="ORF">GCM10011349_20420</name>
</gene>
<reference evidence="2" key="1">
    <citation type="journal article" date="2019" name="Int. J. Syst. Evol. Microbiol.">
        <title>The Global Catalogue of Microorganisms (GCM) 10K type strain sequencing project: providing services to taxonomists for standard genome sequencing and annotation.</title>
        <authorList>
            <consortium name="The Broad Institute Genomics Platform"/>
            <consortium name="The Broad Institute Genome Sequencing Center for Infectious Disease"/>
            <person name="Wu L."/>
            <person name="Ma J."/>
        </authorList>
    </citation>
    <scope>NUCLEOTIDE SEQUENCE [LARGE SCALE GENOMIC DNA]</scope>
    <source>
        <strain evidence="2">CGMCC 1.6784</strain>
    </source>
</reference>
<accession>A0ABQ2JN76</accession>
<keyword evidence="2" id="KW-1185">Reference proteome</keyword>
<dbReference type="RefSeq" id="WP_188819580.1">
    <property type="nucleotide sequence ID" value="NZ_BMLK01000008.1"/>
</dbReference>
<protein>
    <submittedName>
        <fullName evidence="1">Uncharacterized protein</fullName>
    </submittedName>
</protein>
<dbReference type="EMBL" id="BMLK01000008">
    <property type="protein sequence ID" value="GGN49613.1"/>
    <property type="molecule type" value="Genomic_DNA"/>
</dbReference>
<evidence type="ECO:0000313" key="1">
    <source>
        <dbReference type="EMBL" id="GGN49613.1"/>
    </source>
</evidence>
<comment type="caution">
    <text evidence="1">The sequence shown here is derived from an EMBL/GenBank/DDBJ whole genome shotgun (WGS) entry which is preliminary data.</text>
</comment>
<proteinExistence type="predicted"/>
<dbReference type="Proteomes" id="UP000605099">
    <property type="component" value="Unassembled WGS sequence"/>
</dbReference>
<organism evidence="1 2">
    <name type="scientific">Novosphingobium indicum</name>
    <dbReference type="NCBI Taxonomy" id="462949"/>
    <lineage>
        <taxon>Bacteria</taxon>
        <taxon>Pseudomonadati</taxon>
        <taxon>Pseudomonadota</taxon>
        <taxon>Alphaproteobacteria</taxon>
        <taxon>Sphingomonadales</taxon>
        <taxon>Sphingomonadaceae</taxon>
        <taxon>Novosphingobium</taxon>
    </lineage>
</organism>